<keyword evidence="2" id="KW-1133">Transmembrane helix</keyword>
<dbReference type="PANTHER" id="PTHR34590">
    <property type="entry name" value="OS03G0124300 PROTEIN-RELATED"/>
    <property type="match status" value="1"/>
</dbReference>
<feature type="region of interest" description="Disordered" evidence="1">
    <location>
        <begin position="146"/>
        <end position="171"/>
    </location>
</feature>
<proteinExistence type="predicted"/>
<dbReference type="InterPro" id="IPR021720">
    <property type="entry name" value="Malectin_dom"/>
</dbReference>
<feature type="region of interest" description="Disordered" evidence="1">
    <location>
        <begin position="50"/>
        <end position="132"/>
    </location>
</feature>
<dbReference type="InterPro" id="IPR045272">
    <property type="entry name" value="ANXUR1/2-like"/>
</dbReference>
<keyword evidence="2" id="KW-0812">Transmembrane</keyword>
<evidence type="ECO:0000256" key="2">
    <source>
        <dbReference type="SAM" id="Phobius"/>
    </source>
</evidence>
<protein>
    <submittedName>
        <fullName evidence="4">Di-glucose binding within endoplasmic reticulum</fullName>
    </submittedName>
</protein>
<dbReference type="Gene3D" id="2.60.120.430">
    <property type="entry name" value="Galactose-binding lectin"/>
    <property type="match status" value="1"/>
</dbReference>
<dbReference type="Pfam" id="PF11721">
    <property type="entry name" value="Malectin"/>
    <property type="match status" value="1"/>
</dbReference>
<feature type="transmembrane region" description="Helical" evidence="2">
    <location>
        <begin position="20"/>
        <end position="40"/>
    </location>
</feature>
<dbReference type="Proteomes" id="UP000199126">
    <property type="component" value="Unassembled WGS sequence"/>
</dbReference>
<dbReference type="GO" id="GO:0004714">
    <property type="term" value="F:transmembrane receptor protein tyrosine kinase activity"/>
    <property type="evidence" value="ECO:0007669"/>
    <property type="project" value="InterPro"/>
</dbReference>
<reference evidence="5" key="1">
    <citation type="submission" date="2016-10" db="EMBL/GenBank/DDBJ databases">
        <authorList>
            <person name="Varghese N."/>
            <person name="Submissions S."/>
        </authorList>
    </citation>
    <scope>NUCLEOTIDE SEQUENCE [LARGE SCALE GENOMIC DNA]</scope>
    <source>
        <strain evidence="5">CGMCC 1.10121</strain>
    </source>
</reference>
<keyword evidence="5" id="KW-1185">Reference proteome</keyword>
<evidence type="ECO:0000256" key="1">
    <source>
        <dbReference type="SAM" id="MobiDB-lite"/>
    </source>
</evidence>
<gene>
    <name evidence="4" type="ORF">SAMN04487948_1123</name>
</gene>
<dbReference type="RefSeq" id="WP_089826357.1">
    <property type="nucleotide sequence ID" value="NZ_FODV01000012.1"/>
</dbReference>
<feature type="compositionally biased region" description="Polar residues" evidence="1">
    <location>
        <begin position="162"/>
        <end position="171"/>
    </location>
</feature>
<accession>A0A1H8UQP7</accession>
<dbReference type="EMBL" id="FODV01000012">
    <property type="protein sequence ID" value="SEP04898.1"/>
    <property type="molecule type" value="Genomic_DNA"/>
</dbReference>
<dbReference type="AlphaFoldDB" id="A0A1H8UQP7"/>
<organism evidence="4 5">
    <name type="scientific">Halogranum amylolyticum</name>
    <dbReference type="NCBI Taxonomy" id="660520"/>
    <lineage>
        <taxon>Archaea</taxon>
        <taxon>Methanobacteriati</taxon>
        <taxon>Methanobacteriota</taxon>
        <taxon>Stenosarchaea group</taxon>
        <taxon>Halobacteria</taxon>
        <taxon>Halobacteriales</taxon>
        <taxon>Haloferacaceae</taxon>
    </lineage>
</organism>
<evidence type="ECO:0000259" key="3">
    <source>
        <dbReference type="Pfam" id="PF11721"/>
    </source>
</evidence>
<evidence type="ECO:0000313" key="4">
    <source>
        <dbReference type="EMBL" id="SEP04898.1"/>
    </source>
</evidence>
<evidence type="ECO:0000313" key="5">
    <source>
        <dbReference type="Proteomes" id="UP000199126"/>
    </source>
</evidence>
<feature type="domain" description="Malectin" evidence="3">
    <location>
        <begin position="139"/>
        <end position="313"/>
    </location>
</feature>
<keyword evidence="2" id="KW-0472">Membrane</keyword>
<sequence>MFEWVRSSSNSQRAQGRIQWVLLGVGGLFFLAGVLLVVGVPAAPFGGLAADGEPASTPEAETTQTAEPTPENGGESTPTSTQQSPTESTATAESTTSTSTQQSPTESTATAESTTSTSTPASGAANQTNNTTNTSAQIVHRVNVGGQNVSANDSGPAWAADTDNNPSPYLNSRASDTVVQSTPDNITTEGNVPPGVSDAVFKTYRFDRGSNGQAEEMVWRFPVEQNRDYEVRLYFLEAYFTAKDSGRAYEEPYSEGGPRTFGVAINGEQVLSNYEPFVEHGHDVGAMKSFEVTAENGMVEIRFLREAENPTVSGIEIVETGPRDR</sequence>
<name>A0A1H8UQP7_9EURY</name>
<feature type="compositionally biased region" description="Low complexity" evidence="1">
    <location>
        <begin position="53"/>
        <end position="132"/>
    </location>
</feature>